<proteinExistence type="predicted"/>
<dbReference type="Proteomes" id="UP001589576">
    <property type="component" value="Unassembled WGS sequence"/>
</dbReference>
<dbReference type="RefSeq" id="WP_290286849.1">
    <property type="nucleotide sequence ID" value="NZ_JAUFQN010000019.1"/>
</dbReference>
<name>A0ABV5GF56_9FLAO</name>
<evidence type="ECO:0000313" key="2">
    <source>
        <dbReference type="Proteomes" id="UP001589576"/>
    </source>
</evidence>
<dbReference type="EMBL" id="JBHMFB010000016">
    <property type="protein sequence ID" value="MFB9089770.1"/>
    <property type="molecule type" value="Genomic_DNA"/>
</dbReference>
<comment type="caution">
    <text evidence="1">The sequence shown here is derived from an EMBL/GenBank/DDBJ whole genome shotgun (WGS) entry which is preliminary data.</text>
</comment>
<gene>
    <name evidence="1" type="ORF">ACFFUU_09170</name>
</gene>
<sequence length="127" mass="14089">MKNLVFGLIAIVFFVFNGIAQEKSDLNQKAEFRSASLITTYEKEVTEYKFLSLAELNEEADQIIQEFDFDNSQNTKQNTCEITIEIKVEVTIGISKAFVSGLITSCCNDAASSAKRLKAMLLMAAMG</sequence>
<organism evidence="1 2">
    <name type="scientific">Flavobacterium paronense</name>
    <dbReference type="NCBI Taxonomy" id="1392775"/>
    <lineage>
        <taxon>Bacteria</taxon>
        <taxon>Pseudomonadati</taxon>
        <taxon>Bacteroidota</taxon>
        <taxon>Flavobacteriia</taxon>
        <taxon>Flavobacteriales</taxon>
        <taxon>Flavobacteriaceae</taxon>
        <taxon>Flavobacterium</taxon>
    </lineage>
</organism>
<protein>
    <recommendedName>
        <fullName evidence="3">DUF3347 domain-containing protein</fullName>
    </recommendedName>
</protein>
<keyword evidence="2" id="KW-1185">Reference proteome</keyword>
<reference evidence="1 2" key="1">
    <citation type="submission" date="2024-09" db="EMBL/GenBank/DDBJ databases">
        <authorList>
            <person name="Sun Q."/>
            <person name="Mori K."/>
        </authorList>
    </citation>
    <scope>NUCLEOTIDE SEQUENCE [LARGE SCALE GENOMIC DNA]</scope>
    <source>
        <strain evidence="1 2">CECT 8460</strain>
    </source>
</reference>
<accession>A0ABV5GF56</accession>
<evidence type="ECO:0000313" key="1">
    <source>
        <dbReference type="EMBL" id="MFB9089770.1"/>
    </source>
</evidence>
<evidence type="ECO:0008006" key="3">
    <source>
        <dbReference type="Google" id="ProtNLM"/>
    </source>
</evidence>